<proteinExistence type="predicted"/>
<gene>
    <name evidence="1" type="ORF">ACFOD4_13215</name>
</gene>
<organism evidence="1 2">
    <name type="scientific">Teichococcus globiformis</name>
    <dbReference type="NCBI Taxonomy" id="2307229"/>
    <lineage>
        <taxon>Bacteria</taxon>
        <taxon>Pseudomonadati</taxon>
        <taxon>Pseudomonadota</taxon>
        <taxon>Alphaproteobacteria</taxon>
        <taxon>Acetobacterales</taxon>
        <taxon>Roseomonadaceae</taxon>
        <taxon>Roseomonas</taxon>
    </lineage>
</organism>
<evidence type="ECO:0000313" key="1">
    <source>
        <dbReference type="EMBL" id="MFC3126022.1"/>
    </source>
</evidence>
<dbReference type="EMBL" id="JBHRTN010000012">
    <property type="protein sequence ID" value="MFC3126022.1"/>
    <property type="molecule type" value="Genomic_DNA"/>
</dbReference>
<accession>A0ABV7G4S9</accession>
<reference evidence="2" key="1">
    <citation type="journal article" date="2019" name="Int. J. Syst. Evol. Microbiol.">
        <title>The Global Catalogue of Microorganisms (GCM) 10K type strain sequencing project: providing services to taxonomists for standard genome sequencing and annotation.</title>
        <authorList>
            <consortium name="The Broad Institute Genomics Platform"/>
            <consortium name="The Broad Institute Genome Sequencing Center for Infectious Disease"/>
            <person name="Wu L."/>
            <person name="Ma J."/>
        </authorList>
    </citation>
    <scope>NUCLEOTIDE SEQUENCE [LARGE SCALE GENOMIC DNA]</scope>
    <source>
        <strain evidence="2">KCTC 52094</strain>
    </source>
</reference>
<dbReference type="RefSeq" id="WP_379597104.1">
    <property type="nucleotide sequence ID" value="NZ_JBHRTN010000012.1"/>
</dbReference>
<name>A0ABV7G4S9_9PROT</name>
<sequence length="47" mass="5279">MARAVQVFKDNMIRAQQRAADQVRELSRQSESLGAEVKTFLADVRSA</sequence>
<evidence type="ECO:0008006" key="3">
    <source>
        <dbReference type="Google" id="ProtNLM"/>
    </source>
</evidence>
<keyword evidence="2" id="KW-1185">Reference proteome</keyword>
<comment type="caution">
    <text evidence="1">The sequence shown here is derived from an EMBL/GenBank/DDBJ whole genome shotgun (WGS) entry which is preliminary data.</text>
</comment>
<evidence type="ECO:0000313" key="2">
    <source>
        <dbReference type="Proteomes" id="UP001595593"/>
    </source>
</evidence>
<protein>
    <recommendedName>
        <fullName evidence="3">Phasin family protein</fullName>
    </recommendedName>
</protein>
<dbReference type="Proteomes" id="UP001595593">
    <property type="component" value="Unassembled WGS sequence"/>
</dbReference>